<proteinExistence type="predicted"/>
<dbReference type="Proteomes" id="UP000440224">
    <property type="component" value="Unassembled WGS sequence"/>
</dbReference>
<dbReference type="AlphaFoldDB" id="A0A6N7PXR0"/>
<name>A0A6N7PXR0_9BACT</name>
<accession>A0A6N7PXR0</accession>
<sequence length="146" mass="14938">MGLGGLLVGTLPRFGVSPHVAMSWRGESGFSFGVDDLCSVLPGTGRLGVGVYNQTSAAFGYTWKDGDARMGPSISLYSMPACGETLCGRVAGLAPGGHALVNVYFGGAIGVSLSANVDWVGGRSAVLPGGWAAMLVAGPVFRWRSK</sequence>
<dbReference type="EMBL" id="WJIE01000014">
    <property type="protein sequence ID" value="MRG96888.1"/>
    <property type="molecule type" value="Genomic_DNA"/>
</dbReference>
<protein>
    <submittedName>
        <fullName evidence="1">Uncharacterized protein</fullName>
    </submittedName>
</protein>
<keyword evidence="2" id="KW-1185">Reference proteome</keyword>
<evidence type="ECO:0000313" key="2">
    <source>
        <dbReference type="Proteomes" id="UP000440224"/>
    </source>
</evidence>
<comment type="caution">
    <text evidence="1">The sequence shown here is derived from an EMBL/GenBank/DDBJ whole genome shotgun (WGS) entry which is preliminary data.</text>
</comment>
<evidence type="ECO:0000313" key="1">
    <source>
        <dbReference type="EMBL" id="MRG96888.1"/>
    </source>
</evidence>
<reference evidence="1 2" key="1">
    <citation type="submission" date="2019-10" db="EMBL/GenBank/DDBJ databases">
        <title>A soil myxobacterium in the family Polyangiaceae.</title>
        <authorList>
            <person name="Li Y."/>
            <person name="Wang J."/>
        </authorList>
    </citation>
    <scope>NUCLEOTIDE SEQUENCE [LARGE SCALE GENOMIC DNA]</scope>
    <source>
        <strain evidence="1 2">DSM 14734</strain>
    </source>
</reference>
<gene>
    <name evidence="1" type="ORF">GF068_33935</name>
</gene>
<organism evidence="1 2">
    <name type="scientific">Polyangium spumosum</name>
    <dbReference type="NCBI Taxonomy" id="889282"/>
    <lineage>
        <taxon>Bacteria</taxon>
        <taxon>Pseudomonadati</taxon>
        <taxon>Myxococcota</taxon>
        <taxon>Polyangia</taxon>
        <taxon>Polyangiales</taxon>
        <taxon>Polyangiaceae</taxon>
        <taxon>Polyangium</taxon>
    </lineage>
</organism>